<feature type="repeat" description="TPR" evidence="3">
    <location>
        <begin position="464"/>
        <end position="497"/>
    </location>
</feature>
<dbReference type="InterPro" id="IPR019734">
    <property type="entry name" value="TPR_rpt"/>
</dbReference>
<sequence length="529" mass="60839">MGRIFITLTFVLTILPLVAGKAIAREEKFFDFFGDIVYGEECLRSWQIEEASAVAEKLLSVGRDNPYVCFFAGEVYFYEGNYQESLSLLQEALKDPDIAQKGKKFYDFVNRVYQTAGKFKEVKTEHFLFRYLEEKDAILADYALDTLEKAYHAIGSDLQYFPAKPILVEVFPDAESFCTISTLTKDEIETSGTVAICLFNRVIITSPRLLPRGYQWLDTLTHEYVHYVIMKKTYNRVPIWLHEGIAKYEERRWFEDAPPKLPVSLESLVAEAIEKDYFITFEQMHPSLAKLKRKEDTALAFAEVFTVMDYLFNRGGYPILVSILDSIGNGKSPEDAVSSATGVSFPEFEKNWMYDLKQKKFRRIHGIQILPTKLKETSASVEDVESVAEIEVKDARKYAVLGDLLRREGLHSAAIIEYEKASKKAGNISPQIQNKLAISYIMDTQYTKAEEILKISLEYYPEYTTTYISLGELYQRKGEYDDAVKILTQANHINPFNPIIHKNLAQLYQKLDKKEDATLELKRLMMLTK</sequence>
<dbReference type="RefSeq" id="WP_070066998.1">
    <property type="nucleotide sequence ID" value="NZ_MJUW02000073.1"/>
</dbReference>
<dbReference type="InterPro" id="IPR039568">
    <property type="entry name" value="Peptidase_MA-like_dom"/>
</dbReference>
<dbReference type="SUPFAM" id="SSF48452">
    <property type="entry name" value="TPR-like"/>
    <property type="match status" value="2"/>
</dbReference>
<comment type="caution">
    <text evidence="5">The sequence shown here is derived from an EMBL/GenBank/DDBJ whole genome shotgun (WGS) entry which is preliminary data.</text>
</comment>
<evidence type="ECO:0000256" key="3">
    <source>
        <dbReference type="PROSITE-ProRule" id="PRU00339"/>
    </source>
</evidence>
<dbReference type="Pfam" id="PF13485">
    <property type="entry name" value="Peptidase_MA_2"/>
    <property type="match status" value="1"/>
</dbReference>
<accession>A0A1V6M0F9</accession>
<keyword evidence="2 3" id="KW-0802">TPR repeat</keyword>
<dbReference type="Pfam" id="PF14559">
    <property type="entry name" value="TPR_19"/>
    <property type="match status" value="1"/>
</dbReference>
<dbReference type="InterPro" id="IPR011990">
    <property type="entry name" value="TPR-like_helical_dom_sf"/>
</dbReference>
<evidence type="ECO:0000256" key="2">
    <source>
        <dbReference type="ARBA" id="ARBA00022803"/>
    </source>
</evidence>
<evidence type="ECO:0000313" key="5">
    <source>
        <dbReference type="EMBL" id="OQD45826.1"/>
    </source>
</evidence>
<name>A0A1V6M0F9_9BACT</name>
<dbReference type="Gene3D" id="1.25.40.10">
    <property type="entry name" value="Tetratricopeptide repeat domain"/>
    <property type="match status" value="2"/>
</dbReference>
<reference evidence="5 6" key="1">
    <citation type="journal article" date="2016" name="Genome Announc.">
        <title>Draft Genome Sequence of the Anaerobic Ammonium-Oxidizing Bacterium 'Candidatus Brocadia sp. 40'.</title>
        <authorList>
            <person name="Ali M."/>
            <person name="Haroon M.F."/>
            <person name="Narita Y."/>
            <person name="Zhang L."/>
            <person name="Rangel Shaw D."/>
            <person name="Okabe S."/>
            <person name="Saikaly P.E."/>
        </authorList>
    </citation>
    <scope>NUCLEOTIDE SEQUENCE [LARGE SCALE GENOMIC DNA]</scope>
    <source>
        <strain evidence="5 6">40</strain>
    </source>
</reference>
<proteinExistence type="predicted"/>
<feature type="domain" description="Peptidase MA-like" evidence="4">
    <location>
        <begin position="188"/>
        <end position="354"/>
    </location>
</feature>
<dbReference type="SMART" id="SM00028">
    <property type="entry name" value="TPR"/>
    <property type="match status" value="4"/>
</dbReference>
<dbReference type="Proteomes" id="UP000242219">
    <property type="component" value="Unassembled WGS sequence"/>
</dbReference>
<evidence type="ECO:0000313" key="6">
    <source>
        <dbReference type="Proteomes" id="UP000242219"/>
    </source>
</evidence>
<protein>
    <recommendedName>
        <fullName evidence="4">Peptidase MA-like domain-containing protein</fullName>
    </recommendedName>
</protein>
<dbReference type="PANTHER" id="PTHR44186">
    <property type="match status" value="1"/>
</dbReference>
<dbReference type="PANTHER" id="PTHR44186:SF1">
    <property type="entry name" value="BARDET-BIEDL SYNDROME 4 PROTEIN"/>
    <property type="match status" value="1"/>
</dbReference>
<evidence type="ECO:0000259" key="4">
    <source>
        <dbReference type="Pfam" id="PF13485"/>
    </source>
</evidence>
<evidence type="ECO:0000256" key="1">
    <source>
        <dbReference type="ARBA" id="ARBA00022737"/>
    </source>
</evidence>
<keyword evidence="6" id="KW-1185">Reference proteome</keyword>
<dbReference type="AlphaFoldDB" id="A0A1V6M0F9"/>
<organism evidence="5 6">
    <name type="scientific">Candidatus Brocadia sapporoensis</name>
    <dbReference type="NCBI Taxonomy" id="392547"/>
    <lineage>
        <taxon>Bacteria</taxon>
        <taxon>Pseudomonadati</taxon>
        <taxon>Planctomycetota</taxon>
        <taxon>Candidatus Brocadiia</taxon>
        <taxon>Candidatus Brocadiales</taxon>
        <taxon>Candidatus Brocadiaceae</taxon>
        <taxon>Candidatus Brocadia</taxon>
    </lineage>
</organism>
<dbReference type="PROSITE" id="PS50005">
    <property type="entry name" value="TPR"/>
    <property type="match status" value="1"/>
</dbReference>
<dbReference type="EMBL" id="MJUW02000073">
    <property type="protein sequence ID" value="OQD45826.1"/>
    <property type="molecule type" value="Genomic_DNA"/>
</dbReference>
<dbReference type="PROSITE" id="PS50293">
    <property type="entry name" value="TPR_REGION"/>
    <property type="match status" value="1"/>
</dbReference>
<keyword evidence="1" id="KW-0677">Repeat</keyword>
<gene>
    <name evidence="5" type="ORF">BIY37_06400</name>
</gene>